<sequence length="174" mass="19965">MYLKTKKIIPLSLVLPPSTTYVDLCKNGRVTDTIGDNDVSFGDQNFFISNSKICHMCTKQHFESTLECQVRRALPCFIEPTQHLGLLPTSFHFDLNHQKHQYQPELLNHSHFSLYIGSLGLLPTSFHFDLNHQKHQDQPELLNHSHFSLYIGSLIERKLFTPSKFTPETTGPSL</sequence>
<dbReference type="HOGENOM" id="CLU_1542350_0_0_1"/>
<dbReference type="Proteomes" id="UP000265566">
    <property type="component" value="Chromosome 3"/>
</dbReference>
<dbReference type="Gramene" id="rna20089">
    <property type="protein sequence ID" value="RHN71409.1"/>
    <property type="gene ID" value="gene20089"/>
</dbReference>
<accession>G7J990</accession>
<evidence type="ECO:0000313" key="1">
    <source>
        <dbReference type="EMBL" id="AES74334.1"/>
    </source>
</evidence>
<dbReference type="Proteomes" id="UP000002051">
    <property type="component" value="Chromosome 3"/>
</dbReference>
<protein>
    <submittedName>
        <fullName evidence="1 3">Uncharacterized protein</fullName>
    </submittedName>
</protein>
<evidence type="ECO:0000313" key="3">
    <source>
        <dbReference type="EnsemblPlants" id="AES74334"/>
    </source>
</evidence>
<organism evidence="1 4">
    <name type="scientific">Medicago truncatula</name>
    <name type="common">Barrel medic</name>
    <name type="synonym">Medicago tribuloides</name>
    <dbReference type="NCBI Taxonomy" id="3880"/>
    <lineage>
        <taxon>Eukaryota</taxon>
        <taxon>Viridiplantae</taxon>
        <taxon>Streptophyta</taxon>
        <taxon>Embryophyta</taxon>
        <taxon>Tracheophyta</taxon>
        <taxon>Spermatophyta</taxon>
        <taxon>Magnoliopsida</taxon>
        <taxon>eudicotyledons</taxon>
        <taxon>Gunneridae</taxon>
        <taxon>Pentapetalae</taxon>
        <taxon>rosids</taxon>
        <taxon>fabids</taxon>
        <taxon>Fabales</taxon>
        <taxon>Fabaceae</taxon>
        <taxon>Papilionoideae</taxon>
        <taxon>50 kb inversion clade</taxon>
        <taxon>NPAAA clade</taxon>
        <taxon>Hologalegina</taxon>
        <taxon>IRL clade</taxon>
        <taxon>Trifolieae</taxon>
        <taxon>Medicago</taxon>
    </lineage>
</organism>
<dbReference type="EMBL" id="PSQE01000003">
    <property type="protein sequence ID" value="RHN71409.1"/>
    <property type="molecule type" value="Genomic_DNA"/>
</dbReference>
<reference evidence="1 4" key="2">
    <citation type="journal article" date="2014" name="BMC Genomics">
        <title>An improved genome release (version Mt4.0) for the model legume Medicago truncatula.</title>
        <authorList>
            <person name="Tang H."/>
            <person name="Krishnakumar V."/>
            <person name="Bidwell S."/>
            <person name="Rosen B."/>
            <person name="Chan A."/>
            <person name="Zhou S."/>
            <person name="Gentzbittel L."/>
            <person name="Childs K.L."/>
            <person name="Yandell M."/>
            <person name="Gundlach H."/>
            <person name="Mayer K.F."/>
            <person name="Schwartz D.C."/>
            <person name="Town C.D."/>
        </authorList>
    </citation>
    <scope>GENOME REANNOTATION</scope>
    <source>
        <strain evidence="3 4">cv. Jemalong A17</strain>
    </source>
</reference>
<keyword evidence="4" id="KW-1185">Reference proteome</keyword>
<dbReference type="PaxDb" id="3880-AES74334"/>
<proteinExistence type="predicted"/>
<reference evidence="2" key="4">
    <citation type="journal article" date="2018" name="Nat. Plants">
        <title>Whole-genome landscape of Medicago truncatula symbiotic genes.</title>
        <authorList>
            <person name="Pecrix Y."/>
            <person name="Gamas P."/>
            <person name="Carrere S."/>
        </authorList>
    </citation>
    <scope>NUCLEOTIDE SEQUENCE</scope>
    <source>
        <tissue evidence="2">Leaves</tissue>
    </source>
</reference>
<gene>
    <name evidence="1" type="ordered locus">MTR_3g118310</name>
    <name evidence="2" type="ORF">MtrunA17_Chr3g0145931</name>
</gene>
<dbReference type="EMBL" id="CM001219">
    <property type="protein sequence ID" value="AES74334.1"/>
    <property type="molecule type" value="Genomic_DNA"/>
</dbReference>
<reference evidence="1 4" key="1">
    <citation type="journal article" date="2011" name="Nature">
        <title>The Medicago genome provides insight into the evolution of rhizobial symbioses.</title>
        <authorList>
            <person name="Young N.D."/>
            <person name="Debelle F."/>
            <person name="Oldroyd G.E."/>
            <person name="Geurts R."/>
            <person name="Cannon S.B."/>
            <person name="Udvardi M.K."/>
            <person name="Benedito V.A."/>
            <person name="Mayer K.F."/>
            <person name="Gouzy J."/>
            <person name="Schoof H."/>
            <person name="Van de Peer Y."/>
            <person name="Proost S."/>
            <person name="Cook D.R."/>
            <person name="Meyers B.C."/>
            <person name="Spannagl M."/>
            <person name="Cheung F."/>
            <person name="De Mita S."/>
            <person name="Krishnakumar V."/>
            <person name="Gundlach H."/>
            <person name="Zhou S."/>
            <person name="Mudge J."/>
            <person name="Bharti A.K."/>
            <person name="Murray J.D."/>
            <person name="Naoumkina M.A."/>
            <person name="Rosen B."/>
            <person name="Silverstein K.A."/>
            <person name="Tang H."/>
            <person name="Rombauts S."/>
            <person name="Zhao P.X."/>
            <person name="Zhou P."/>
            <person name="Barbe V."/>
            <person name="Bardou P."/>
            <person name="Bechner M."/>
            <person name="Bellec A."/>
            <person name="Berger A."/>
            <person name="Berges H."/>
            <person name="Bidwell S."/>
            <person name="Bisseling T."/>
            <person name="Choisne N."/>
            <person name="Couloux A."/>
            <person name="Denny R."/>
            <person name="Deshpande S."/>
            <person name="Dai X."/>
            <person name="Doyle J.J."/>
            <person name="Dudez A.M."/>
            <person name="Farmer A.D."/>
            <person name="Fouteau S."/>
            <person name="Franken C."/>
            <person name="Gibelin C."/>
            <person name="Gish J."/>
            <person name="Goldstein S."/>
            <person name="Gonzalez A.J."/>
            <person name="Green P.J."/>
            <person name="Hallab A."/>
            <person name="Hartog M."/>
            <person name="Hua A."/>
            <person name="Humphray S.J."/>
            <person name="Jeong D.H."/>
            <person name="Jing Y."/>
            <person name="Jocker A."/>
            <person name="Kenton S.M."/>
            <person name="Kim D.J."/>
            <person name="Klee K."/>
            <person name="Lai H."/>
            <person name="Lang C."/>
            <person name="Lin S."/>
            <person name="Macmil S.L."/>
            <person name="Magdelenat G."/>
            <person name="Matthews L."/>
            <person name="McCorrison J."/>
            <person name="Monaghan E.L."/>
            <person name="Mun J.H."/>
            <person name="Najar F.Z."/>
            <person name="Nicholson C."/>
            <person name="Noirot C."/>
            <person name="O'Bleness M."/>
            <person name="Paule C.R."/>
            <person name="Poulain J."/>
            <person name="Prion F."/>
            <person name="Qin B."/>
            <person name="Qu C."/>
            <person name="Retzel E.F."/>
            <person name="Riddle C."/>
            <person name="Sallet E."/>
            <person name="Samain S."/>
            <person name="Samson N."/>
            <person name="Sanders I."/>
            <person name="Saurat O."/>
            <person name="Scarpelli C."/>
            <person name="Schiex T."/>
            <person name="Segurens B."/>
            <person name="Severin A.J."/>
            <person name="Sherrier D.J."/>
            <person name="Shi R."/>
            <person name="Sims S."/>
            <person name="Singer S.R."/>
            <person name="Sinharoy S."/>
            <person name="Sterck L."/>
            <person name="Viollet A."/>
            <person name="Wang B.B."/>
            <person name="Wang K."/>
            <person name="Wang M."/>
            <person name="Wang X."/>
            <person name="Warfsmann J."/>
            <person name="Weissenbach J."/>
            <person name="White D.D."/>
            <person name="White J.D."/>
            <person name="Wiley G.B."/>
            <person name="Wincker P."/>
            <person name="Xing Y."/>
            <person name="Yang L."/>
            <person name="Yao Z."/>
            <person name="Ying F."/>
            <person name="Zhai J."/>
            <person name="Zhou L."/>
            <person name="Zuber A."/>
            <person name="Denarie J."/>
            <person name="Dixon R.A."/>
            <person name="May G.D."/>
            <person name="Schwartz D.C."/>
            <person name="Rogers J."/>
            <person name="Quetier F."/>
            <person name="Town C.D."/>
            <person name="Roe B.A."/>
        </authorList>
    </citation>
    <scope>NUCLEOTIDE SEQUENCE [LARGE SCALE GENOMIC DNA]</scope>
    <source>
        <strain evidence="1">A17</strain>
        <strain evidence="3 4">cv. Jemalong A17</strain>
    </source>
</reference>
<name>G7J990_MEDTR</name>
<evidence type="ECO:0000313" key="4">
    <source>
        <dbReference type="Proteomes" id="UP000002051"/>
    </source>
</evidence>
<dbReference type="AlphaFoldDB" id="G7J990"/>
<dbReference type="EnsemblPlants" id="AES74334">
    <property type="protein sequence ID" value="AES74334"/>
    <property type="gene ID" value="MTR_3g118310"/>
</dbReference>
<reference evidence="3" key="3">
    <citation type="submission" date="2015-04" db="UniProtKB">
        <authorList>
            <consortium name="EnsemblPlants"/>
        </authorList>
    </citation>
    <scope>IDENTIFICATION</scope>
    <source>
        <strain evidence="3">cv. Jemalong A17</strain>
    </source>
</reference>
<evidence type="ECO:0000313" key="2">
    <source>
        <dbReference type="EMBL" id="RHN71409.1"/>
    </source>
</evidence>